<comment type="caution">
    <text evidence="2">The sequence shown here is derived from an EMBL/GenBank/DDBJ whole genome shotgun (WGS) entry which is preliminary data.</text>
</comment>
<dbReference type="Proteomes" id="UP000646749">
    <property type="component" value="Unassembled WGS sequence"/>
</dbReference>
<dbReference type="Pfam" id="PF13577">
    <property type="entry name" value="SnoaL_4"/>
    <property type="match status" value="1"/>
</dbReference>
<gene>
    <name evidence="2" type="ORF">Pen02_56240</name>
</gene>
<evidence type="ECO:0000313" key="2">
    <source>
        <dbReference type="EMBL" id="GIG90688.1"/>
    </source>
</evidence>
<dbReference type="InterPro" id="IPR032710">
    <property type="entry name" value="NTF2-like_dom_sf"/>
</dbReference>
<evidence type="ECO:0000313" key="3">
    <source>
        <dbReference type="Proteomes" id="UP000646749"/>
    </source>
</evidence>
<proteinExistence type="predicted"/>
<keyword evidence="3" id="KW-1185">Reference proteome</keyword>
<organism evidence="2 3">
    <name type="scientific">Plantactinospora endophytica</name>
    <dbReference type="NCBI Taxonomy" id="673535"/>
    <lineage>
        <taxon>Bacteria</taxon>
        <taxon>Bacillati</taxon>
        <taxon>Actinomycetota</taxon>
        <taxon>Actinomycetes</taxon>
        <taxon>Micromonosporales</taxon>
        <taxon>Micromonosporaceae</taxon>
        <taxon>Plantactinospora</taxon>
    </lineage>
</organism>
<feature type="domain" description="SnoaL-like" evidence="1">
    <location>
        <begin position="27"/>
        <end position="127"/>
    </location>
</feature>
<dbReference type="EMBL" id="BONW01000028">
    <property type="protein sequence ID" value="GIG90688.1"/>
    <property type="molecule type" value="Genomic_DNA"/>
</dbReference>
<dbReference type="SUPFAM" id="SSF54427">
    <property type="entry name" value="NTF2-like"/>
    <property type="match status" value="1"/>
</dbReference>
<name>A0ABQ4E7M1_9ACTN</name>
<reference evidence="2 3" key="1">
    <citation type="submission" date="2021-01" db="EMBL/GenBank/DDBJ databases">
        <title>Whole genome shotgun sequence of Plantactinospora endophytica NBRC 110450.</title>
        <authorList>
            <person name="Komaki H."/>
            <person name="Tamura T."/>
        </authorList>
    </citation>
    <scope>NUCLEOTIDE SEQUENCE [LARGE SCALE GENOMIC DNA]</scope>
    <source>
        <strain evidence="2 3">NBRC 110450</strain>
    </source>
</reference>
<dbReference type="RefSeq" id="WP_203869080.1">
    <property type="nucleotide sequence ID" value="NZ_BONW01000028.1"/>
</dbReference>
<protein>
    <recommendedName>
        <fullName evidence="1">SnoaL-like domain-containing protein</fullName>
    </recommendedName>
</protein>
<sequence length="146" mass="16796">MTDLQAIADRFEIDSLRGEFTDAGMMRDFDRWADLFAEDGVWRIPDAGVELVGRAALRAGIERLQGNWEFFVQNTHPGIVQVDGDTAIGRAYVNEIGRFRDGSSHLNFAIYHDRFRRTPDGWKFTERSYELRYVDTSPLHGKAPER</sequence>
<dbReference type="InterPro" id="IPR037401">
    <property type="entry name" value="SnoaL-like"/>
</dbReference>
<dbReference type="Gene3D" id="3.10.450.50">
    <property type="match status" value="1"/>
</dbReference>
<accession>A0ABQ4E7M1</accession>
<evidence type="ECO:0000259" key="1">
    <source>
        <dbReference type="Pfam" id="PF13577"/>
    </source>
</evidence>